<keyword evidence="3" id="KW-0493">Microtubule</keyword>
<gene>
    <name evidence="14" type="ORF">UPYG_G00222080</name>
</gene>
<dbReference type="InterPro" id="IPR031794">
    <property type="entry name" value="HMMR_C"/>
</dbReference>
<keyword evidence="5 10" id="KW-0067">ATP-binding</keyword>
<comment type="similarity">
    <text evidence="9">Belongs to the TRAFAC class myosin-kinesin ATPase superfamily. Kinesin family. KIN-12 subfamily.</text>
</comment>
<dbReference type="Pfam" id="PF15908">
    <property type="entry name" value="HMMR_C"/>
    <property type="match status" value="1"/>
</dbReference>
<evidence type="ECO:0000256" key="6">
    <source>
        <dbReference type="ARBA" id="ARBA00023054"/>
    </source>
</evidence>
<dbReference type="PROSITE" id="PS00411">
    <property type="entry name" value="KINESIN_MOTOR_1"/>
    <property type="match status" value="1"/>
</dbReference>
<dbReference type="FunFam" id="3.40.850.10:FF:000034">
    <property type="entry name" value="Kinesin family member 15"/>
    <property type="match status" value="1"/>
</dbReference>
<comment type="caution">
    <text evidence="14">The sequence shown here is derived from an EMBL/GenBank/DDBJ whole genome shotgun (WGS) entry which is preliminary data.</text>
</comment>
<feature type="coiled-coil region" evidence="11">
    <location>
        <begin position="530"/>
        <end position="560"/>
    </location>
</feature>
<dbReference type="InterPro" id="IPR001752">
    <property type="entry name" value="Kinesin_motor_dom"/>
</dbReference>
<evidence type="ECO:0000256" key="10">
    <source>
        <dbReference type="PROSITE-ProRule" id="PRU00283"/>
    </source>
</evidence>
<dbReference type="GO" id="GO:0003774">
    <property type="term" value="F:cytoskeletal motor activity"/>
    <property type="evidence" value="ECO:0007669"/>
    <property type="project" value="UniProtKB-UniRule"/>
</dbReference>
<keyword evidence="15" id="KW-1185">Reference proteome</keyword>
<proteinExistence type="inferred from homology"/>
<sequence>MTTKIKESVDGLMQPQQVASSLDSDSIKVFVRVRPLTQGTGLTTDGDRGLCLTVTSPNTIHLHSKPEARTFIYDHVADMETSQDSVFSSVAKNIVESCVNGYNGTIFAYGQTGSGKTFTMLGPSELDNFTDDQRGVIPRSFEYLFYLINREVEISGNAKSFLCKCSFIEIYNEQIYDLLDSASASLFLRENMKKGVFVEGAVEKFVTSAAEAYQVLSMGWRNRRVASTSMNRESSRSHAVFTMTLESKETVNGLMSVRMSQLNLVDLAGSERQRDTHTEGSRLKEASSINLSLMCLGQVIMALVDVSNGKSRHICYRDSKLTFLLRDSLGGNAKTYIIANVHPGSKCFGETLSTLQFAKRAKLIKNKAMINEDTQGNVRQLQAEVKKLKELLSQALSTQTQNGDVAPGGPSTPMDSKHGVDAAYKTQFLEAVRLWKKRENDKKMLLQKVAQLEEAWAQKEKFIHSNRMILKFREEHIARLEKSLKEGQGSLSDPQSRALIEKLKEEIKILRDQVEHHPKMTRYAAENYSLREENRQLRSLESVRRAEDNAGQDAAELEREFQRVLETERTDEAQPSYSTPVTAENISAISMERLKAQFLQKQTELTATMQAFEEYKELTKKQMSELESEKRYLNKSNKHLESILEATKAHKNQEVSQLNMIHFETIKILTTPTKAYNLRTRLVPLSSPEHLNANSIEDGDVDNIQSEQPPPEMTEMACVALTEELELVQEKASAVQTRLDQEEQKSRKLLQQIAMLEEQVAGMMEVSSRKDQLMFTERSEWNREQLSLQETISNLEQTLHAENRTGEVLKMEVHDLRLVLQSSDRELAAVKKELCEGQAEQQRENAHLSSSLISTQLQLQDVRREWEQLLEQQRSLQDALDQLQAEAKFEADQSRQQLEEKQQEVTVQQANIRELTEALQAEREHISSLSSQLKENNESTLEELVQTMEQNVELKKQISDLNTQNQQQVSKMASLEQNLTTANGTITHLEQKIEQDQGVVLELITQTRDLRSELTQKEQGITMLSGDVKDLTAKYVAACSEREEIKEHNSRMQAELQDLREAVERKVASNLIEVEMLQEEMTYATEEVERLTKVLDEQAGLLQASQDHNAQMEGTIQTLQHKLKQQQEAVERTVRGESSSLVQQSITPQALPRTPRTPMSFNTDLAMVVENQERELETRRSSMMTMEMLLSELNSERAAKNEEIQRLRDQLNEKERMRLEIQCLLEQFTKQNQLSQNGNTNGDALNEVLQQNVLMELKDERTAKDVVIQRLSEAQERLQLQDSQLTQYQRCIQELTQELRNRSLELRELSQRDFNQDRLLQEVEVLRKQVDHLSEENGKLVGHKNHKQRIEYLVNLKKENTRLQEENVKLRSELSVRETA</sequence>
<feature type="coiled-coil region" evidence="11">
    <location>
        <begin position="725"/>
        <end position="798"/>
    </location>
</feature>
<evidence type="ECO:0000256" key="11">
    <source>
        <dbReference type="SAM" id="Coils"/>
    </source>
</evidence>
<feature type="coiled-coil region" evidence="11">
    <location>
        <begin position="1183"/>
        <end position="1227"/>
    </location>
</feature>
<dbReference type="PANTHER" id="PTHR37739">
    <property type="entry name" value="KINESIN-LIKE PROTEIN KIN-12D"/>
    <property type="match status" value="1"/>
</dbReference>
<evidence type="ECO:0000256" key="3">
    <source>
        <dbReference type="ARBA" id="ARBA00022701"/>
    </source>
</evidence>
<feature type="compositionally biased region" description="Polar residues" evidence="12">
    <location>
        <begin position="1136"/>
        <end position="1148"/>
    </location>
</feature>
<feature type="coiled-coil region" evidence="11">
    <location>
        <begin position="371"/>
        <end position="398"/>
    </location>
</feature>
<evidence type="ECO:0000313" key="14">
    <source>
        <dbReference type="EMBL" id="KAL0969053.1"/>
    </source>
</evidence>
<keyword evidence="8" id="KW-0206">Cytoskeleton</keyword>
<evidence type="ECO:0000256" key="12">
    <source>
        <dbReference type="SAM" id="MobiDB-lite"/>
    </source>
</evidence>
<dbReference type="Gene3D" id="3.40.850.10">
    <property type="entry name" value="Kinesin motor domain"/>
    <property type="match status" value="1"/>
</dbReference>
<dbReference type="PROSITE" id="PS50067">
    <property type="entry name" value="KINESIN_MOTOR_2"/>
    <property type="match status" value="1"/>
</dbReference>
<evidence type="ECO:0000256" key="8">
    <source>
        <dbReference type="ARBA" id="ARBA00023212"/>
    </source>
</evidence>
<evidence type="ECO:0000259" key="13">
    <source>
        <dbReference type="PROSITE" id="PS50067"/>
    </source>
</evidence>
<dbReference type="GO" id="GO:0000278">
    <property type="term" value="P:mitotic cell cycle"/>
    <property type="evidence" value="ECO:0007669"/>
    <property type="project" value="UniProtKB-ARBA"/>
</dbReference>
<keyword evidence="4 10" id="KW-0547">Nucleotide-binding</keyword>
<dbReference type="Proteomes" id="UP001557470">
    <property type="component" value="Unassembled WGS sequence"/>
</dbReference>
<dbReference type="GO" id="GO:0005524">
    <property type="term" value="F:ATP binding"/>
    <property type="evidence" value="ECO:0007669"/>
    <property type="project" value="UniProtKB-UniRule"/>
</dbReference>
<feature type="binding site" evidence="10">
    <location>
        <begin position="110"/>
        <end position="117"/>
    </location>
    <ligand>
        <name>ATP</name>
        <dbReference type="ChEBI" id="CHEBI:30616"/>
    </ligand>
</feature>
<feature type="coiled-coil region" evidence="11">
    <location>
        <begin position="859"/>
        <end position="992"/>
    </location>
</feature>
<dbReference type="Pfam" id="PF00225">
    <property type="entry name" value="Kinesin"/>
    <property type="match status" value="1"/>
</dbReference>
<name>A0ABD0WGF7_UMBPY</name>
<dbReference type="InterPro" id="IPR027417">
    <property type="entry name" value="P-loop_NTPase"/>
</dbReference>
<dbReference type="GO" id="GO:0005829">
    <property type="term" value="C:cytosol"/>
    <property type="evidence" value="ECO:0007669"/>
    <property type="project" value="UniProtKB-ARBA"/>
</dbReference>
<dbReference type="GO" id="GO:0005813">
    <property type="term" value="C:centrosome"/>
    <property type="evidence" value="ECO:0007669"/>
    <property type="project" value="UniProtKB-ARBA"/>
</dbReference>
<reference evidence="14 15" key="1">
    <citation type="submission" date="2024-06" db="EMBL/GenBank/DDBJ databases">
        <authorList>
            <person name="Pan Q."/>
            <person name="Wen M."/>
            <person name="Jouanno E."/>
            <person name="Zahm M."/>
            <person name="Klopp C."/>
            <person name="Cabau C."/>
            <person name="Louis A."/>
            <person name="Berthelot C."/>
            <person name="Parey E."/>
            <person name="Roest Crollius H."/>
            <person name="Montfort J."/>
            <person name="Robinson-Rechavi M."/>
            <person name="Bouchez O."/>
            <person name="Lampietro C."/>
            <person name="Lopez Roques C."/>
            <person name="Donnadieu C."/>
            <person name="Postlethwait J."/>
            <person name="Bobe J."/>
            <person name="Verreycken H."/>
            <person name="Guiguen Y."/>
        </authorList>
    </citation>
    <scope>NUCLEOTIDE SEQUENCE [LARGE SCALE GENOMIC DNA]</scope>
    <source>
        <strain evidence="14">Up_M1</strain>
        <tissue evidence="14">Testis</tissue>
    </source>
</reference>
<accession>A0ABD0WGF7</accession>
<keyword evidence="2" id="KW-0963">Cytoplasm</keyword>
<feature type="coiled-coil region" evidence="11">
    <location>
        <begin position="1278"/>
        <end position="1373"/>
    </location>
</feature>
<dbReference type="CDD" id="cd01373">
    <property type="entry name" value="KISc_KLP2_like"/>
    <property type="match status" value="1"/>
</dbReference>
<evidence type="ECO:0000313" key="15">
    <source>
        <dbReference type="Proteomes" id="UP001557470"/>
    </source>
</evidence>
<evidence type="ECO:0000256" key="7">
    <source>
        <dbReference type="ARBA" id="ARBA00023175"/>
    </source>
</evidence>
<dbReference type="Gene3D" id="1.20.5.340">
    <property type="match status" value="1"/>
</dbReference>
<dbReference type="SMART" id="SM00129">
    <property type="entry name" value="KISc"/>
    <property type="match status" value="1"/>
</dbReference>
<evidence type="ECO:0000256" key="1">
    <source>
        <dbReference type="ARBA" id="ARBA00004186"/>
    </source>
</evidence>
<comment type="subcellular location">
    <subcellularLocation>
        <location evidence="1">Cytoplasm</location>
        <location evidence="1">Cytoskeleton</location>
        <location evidence="1">Spindle</location>
    </subcellularLocation>
</comment>
<protein>
    <recommendedName>
        <fullName evidence="13">Kinesin motor domain-containing protein</fullName>
    </recommendedName>
</protein>
<dbReference type="SUPFAM" id="SSF52540">
    <property type="entry name" value="P-loop containing nucleoside triphosphate hydrolases"/>
    <property type="match status" value="1"/>
</dbReference>
<dbReference type="PANTHER" id="PTHR37739:SF8">
    <property type="entry name" value="KINESIN-LIKE PROTEIN KIN-12D"/>
    <property type="match status" value="1"/>
</dbReference>
<evidence type="ECO:0000256" key="9">
    <source>
        <dbReference type="ARBA" id="ARBA00034488"/>
    </source>
</evidence>
<dbReference type="GO" id="GO:0005819">
    <property type="term" value="C:spindle"/>
    <property type="evidence" value="ECO:0007669"/>
    <property type="project" value="UniProtKB-SubCell"/>
</dbReference>
<feature type="domain" description="Kinesin motor" evidence="13">
    <location>
        <begin position="26"/>
        <end position="364"/>
    </location>
</feature>
<dbReference type="InterPro" id="IPR036961">
    <property type="entry name" value="Kinesin_motor_dom_sf"/>
</dbReference>
<feature type="coiled-coil region" evidence="11">
    <location>
        <begin position="1042"/>
        <end position="1129"/>
    </location>
</feature>
<organism evidence="14 15">
    <name type="scientific">Umbra pygmaea</name>
    <name type="common">Eastern mudminnow</name>
    <dbReference type="NCBI Taxonomy" id="75934"/>
    <lineage>
        <taxon>Eukaryota</taxon>
        <taxon>Metazoa</taxon>
        <taxon>Chordata</taxon>
        <taxon>Craniata</taxon>
        <taxon>Vertebrata</taxon>
        <taxon>Euteleostomi</taxon>
        <taxon>Actinopterygii</taxon>
        <taxon>Neopterygii</taxon>
        <taxon>Teleostei</taxon>
        <taxon>Protacanthopterygii</taxon>
        <taxon>Esociformes</taxon>
        <taxon>Umbridae</taxon>
        <taxon>Umbra</taxon>
    </lineage>
</organism>
<dbReference type="InterPro" id="IPR044986">
    <property type="entry name" value="KIF15/KIN-12"/>
</dbReference>
<feature type="region of interest" description="Disordered" evidence="12">
    <location>
        <begin position="1134"/>
        <end position="1158"/>
    </location>
</feature>
<keyword evidence="7 10" id="KW-0505">Motor protein</keyword>
<dbReference type="InterPro" id="IPR019821">
    <property type="entry name" value="Kinesin_motor_CS"/>
</dbReference>
<dbReference type="EMBL" id="JAGEUA010000007">
    <property type="protein sequence ID" value="KAL0969053.1"/>
    <property type="molecule type" value="Genomic_DNA"/>
</dbReference>
<evidence type="ECO:0000256" key="5">
    <source>
        <dbReference type="ARBA" id="ARBA00022840"/>
    </source>
</evidence>
<dbReference type="PRINTS" id="PR00380">
    <property type="entry name" value="KINESINHEAVY"/>
</dbReference>
<keyword evidence="6 11" id="KW-0175">Coiled coil</keyword>
<evidence type="ECO:0000256" key="4">
    <source>
        <dbReference type="ARBA" id="ARBA00022741"/>
    </source>
</evidence>
<dbReference type="GO" id="GO:0005874">
    <property type="term" value="C:microtubule"/>
    <property type="evidence" value="ECO:0007669"/>
    <property type="project" value="UniProtKB-KW"/>
</dbReference>
<evidence type="ECO:0000256" key="2">
    <source>
        <dbReference type="ARBA" id="ARBA00022490"/>
    </source>
</evidence>